<feature type="domain" description="Dehydrogenase E1 component" evidence="10">
    <location>
        <begin position="17"/>
        <end position="311"/>
    </location>
</feature>
<accession>A0A0K1EHA7</accession>
<feature type="compositionally biased region" description="Polar residues" evidence="9">
    <location>
        <begin position="315"/>
        <end position="325"/>
    </location>
</feature>
<dbReference type="RefSeq" id="WP_050431972.1">
    <property type="nucleotide sequence ID" value="NZ_CP012159.1"/>
</dbReference>
<dbReference type="Gene3D" id="3.40.50.970">
    <property type="match status" value="1"/>
</dbReference>
<evidence type="ECO:0000256" key="8">
    <source>
        <dbReference type="RuleBase" id="RU361139"/>
    </source>
</evidence>
<comment type="catalytic activity">
    <reaction evidence="8">
        <text>N(6)-[(R)-lipoyl]-L-lysyl-[protein] + pyruvate + H(+) = N(6)-[(R)-S(8)-acetyldihydrolipoyl]-L-lysyl-[protein] + CO2</text>
        <dbReference type="Rhea" id="RHEA:19189"/>
        <dbReference type="Rhea" id="RHEA-COMP:10474"/>
        <dbReference type="Rhea" id="RHEA-COMP:10478"/>
        <dbReference type="ChEBI" id="CHEBI:15361"/>
        <dbReference type="ChEBI" id="CHEBI:15378"/>
        <dbReference type="ChEBI" id="CHEBI:16526"/>
        <dbReference type="ChEBI" id="CHEBI:83099"/>
        <dbReference type="ChEBI" id="CHEBI:83111"/>
        <dbReference type="EC" id="1.2.4.1"/>
    </reaction>
</comment>
<dbReference type="SUPFAM" id="SSF52518">
    <property type="entry name" value="Thiamin diphosphate-binding fold (THDP-binding)"/>
    <property type="match status" value="1"/>
</dbReference>
<dbReference type="CDD" id="cd02000">
    <property type="entry name" value="TPP_E1_PDC_ADC_BCADC"/>
    <property type="match status" value="1"/>
</dbReference>
<evidence type="ECO:0000256" key="4">
    <source>
        <dbReference type="ARBA" id="ARBA00014159"/>
    </source>
</evidence>
<feature type="region of interest" description="Disordered" evidence="9">
    <location>
        <begin position="304"/>
        <end position="325"/>
    </location>
</feature>
<organism evidence="11 12">
    <name type="scientific">Chondromyces crocatus</name>
    <dbReference type="NCBI Taxonomy" id="52"/>
    <lineage>
        <taxon>Bacteria</taxon>
        <taxon>Pseudomonadati</taxon>
        <taxon>Myxococcota</taxon>
        <taxon>Polyangia</taxon>
        <taxon>Polyangiales</taxon>
        <taxon>Polyangiaceae</taxon>
        <taxon>Chondromyces</taxon>
    </lineage>
</organism>
<evidence type="ECO:0000256" key="7">
    <source>
        <dbReference type="ARBA" id="ARBA00023317"/>
    </source>
</evidence>
<sequence>MTTLDTSDELHLKLYRQMFLIRRFEEEAARAYAQGKIGGFLHLYIGQEAIAVGAHAAMRHDDYMLTTYRDHGLALARGMTARSAMAELFGKVTGCSKGLGGSMHFFDREHNMLGGYGIVGGHIPIGVGTAFASKYRDEDRVSMVFFGEGAVSIGDFHEGMSLASLWRLPVVFVCENNEYAMGTPLSRTLSVADVSQKALGYGMARERFAAENVLQVRDRLHAVVDRVRETQEPTLVEIQTYRFRGHSMSDPGKYRTKDELDERKRKDVVLRSRLELEEKGHAEALERLEKEVEEEIADAIRFADESEEPGPELLASTTYTGAFAR</sequence>
<keyword evidence="12" id="KW-1185">Reference proteome</keyword>
<dbReference type="AlphaFoldDB" id="A0A0K1EHA7"/>
<evidence type="ECO:0000256" key="2">
    <source>
        <dbReference type="ARBA" id="ARBA00011870"/>
    </source>
</evidence>
<keyword evidence="7 8" id="KW-0670">Pyruvate</keyword>
<evidence type="ECO:0000256" key="5">
    <source>
        <dbReference type="ARBA" id="ARBA00023002"/>
    </source>
</evidence>
<name>A0A0K1EHA7_CHOCO</name>
<dbReference type="InterPro" id="IPR050642">
    <property type="entry name" value="PDH_E1_Alpha_Subunit"/>
</dbReference>
<comment type="function">
    <text evidence="8">The pyruvate dehydrogenase complex catalyzes the overall conversion of pyruvate to acetyl-CoA and CO(2).</text>
</comment>
<dbReference type="KEGG" id="ccro:CMC5_041310"/>
<evidence type="ECO:0000256" key="6">
    <source>
        <dbReference type="ARBA" id="ARBA00023052"/>
    </source>
</evidence>
<gene>
    <name evidence="8" type="primary">pdhA</name>
    <name evidence="11" type="ORF">CMC5_041310</name>
</gene>
<keyword evidence="5 8" id="KW-0560">Oxidoreductase</keyword>
<protein>
    <recommendedName>
        <fullName evidence="4 8">Pyruvate dehydrogenase E1 component subunit alpha</fullName>
        <ecNumber evidence="3 8">1.2.4.1</ecNumber>
    </recommendedName>
</protein>
<dbReference type="GO" id="GO:0006086">
    <property type="term" value="P:pyruvate decarboxylation to acetyl-CoA"/>
    <property type="evidence" value="ECO:0007669"/>
    <property type="project" value="InterPro"/>
</dbReference>
<evidence type="ECO:0000313" key="12">
    <source>
        <dbReference type="Proteomes" id="UP000067626"/>
    </source>
</evidence>
<evidence type="ECO:0000313" key="11">
    <source>
        <dbReference type="EMBL" id="AKT39978.1"/>
    </source>
</evidence>
<dbReference type="EC" id="1.2.4.1" evidence="3 8"/>
<dbReference type="Proteomes" id="UP000067626">
    <property type="component" value="Chromosome"/>
</dbReference>
<comment type="subunit">
    <text evidence="2 8">Heterodimer of an alpha and a beta chain.</text>
</comment>
<dbReference type="InterPro" id="IPR029061">
    <property type="entry name" value="THDP-binding"/>
</dbReference>
<dbReference type="NCBIfam" id="TIGR03182">
    <property type="entry name" value="PDH_E1_alph_y"/>
    <property type="match status" value="1"/>
</dbReference>
<comment type="cofactor">
    <cofactor evidence="1 8">
        <name>thiamine diphosphate</name>
        <dbReference type="ChEBI" id="CHEBI:58937"/>
    </cofactor>
</comment>
<proteinExistence type="predicted"/>
<dbReference type="PANTHER" id="PTHR11516">
    <property type="entry name" value="PYRUVATE DEHYDROGENASE E1 COMPONENT, ALPHA SUBUNIT BACTERIAL AND ORGANELLAR"/>
    <property type="match status" value="1"/>
</dbReference>
<dbReference type="PATRIC" id="fig|52.7.peg.4547"/>
<dbReference type="STRING" id="52.CMC5_041310"/>
<evidence type="ECO:0000256" key="3">
    <source>
        <dbReference type="ARBA" id="ARBA00012281"/>
    </source>
</evidence>
<evidence type="ECO:0000256" key="9">
    <source>
        <dbReference type="SAM" id="MobiDB-lite"/>
    </source>
</evidence>
<dbReference type="InterPro" id="IPR001017">
    <property type="entry name" value="DH_E1"/>
</dbReference>
<dbReference type="GO" id="GO:0004739">
    <property type="term" value="F:pyruvate dehydrogenase (acetyl-transferring) activity"/>
    <property type="evidence" value="ECO:0007669"/>
    <property type="project" value="UniProtKB-UniRule"/>
</dbReference>
<keyword evidence="6 8" id="KW-0786">Thiamine pyrophosphate</keyword>
<dbReference type="InterPro" id="IPR017597">
    <property type="entry name" value="Pyrv_DH_E1_asu_subgrp-y"/>
</dbReference>
<dbReference type="Pfam" id="PF00676">
    <property type="entry name" value="E1_dh"/>
    <property type="match status" value="1"/>
</dbReference>
<dbReference type="EMBL" id="CP012159">
    <property type="protein sequence ID" value="AKT39978.1"/>
    <property type="molecule type" value="Genomic_DNA"/>
</dbReference>
<dbReference type="OrthoDB" id="9766715at2"/>
<evidence type="ECO:0000256" key="1">
    <source>
        <dbReference type="ARBA" id="ARBA00001964"/>
    </source>
</evidence>
<reference evidence="11 12" key="1">
    <citation type="submission" date="2015-07" db="EMBL/GenBank/DDBJ databases">
        <title>Genome analysis of myxobacterium Chondromyces crocatus Cm c5 reveals a high potential for natural compound synthesis and the genetic basis for the loss of fruiting body formation.</title>
        <authorList>
            <person name="Zaburannyi N."/>
            <person name="Bunk B."/>
            <person name="Maier J."/>
            <person name="Overmann J."/>
            <person name="Mueller R."/>
        </authorList>
    </citation>
    <scope>NUCLEOTIDE SEQUENCE [LARGE SCALE GENOMIC DNA]</scope>
    <source>
        <strain evidence="11 12">Cm c5</strain>
    </source>
</reference>
<evidence type="ECO:0000259" key="10">
    <source>
        <dbReference type="Pfam" id="PF00676"/>
    </source>
</evidence>
<dbReference type="PANTHER" id="PTHR11516:SF60">
    <property type="entry name" value="PYRUVATE DEHYDROGENASE E1 COMPONENT SUBUNIT ALPHA"/>
    <property type="match status" value="1"/>
</dbReference>